<proteinExistence type="predicted"/>
<reference evidence="6" key="1">
    <citation type="submission" date="2022-11" db="UniProtKB">
        <authorList>
            <consortium name="WormBaseParasite"/>
        </authorList>
    </citation>
    <scope>IDENTIFICATION</scope>
</reference>
<feature type="repeat" description="WD" evidence="3">
    <location>
        <begin position="359"/>
        <end position="390"/>
    </location>
</feature>
<organism evidence="5 6">
    <name type="scientific">Ditylenchus dipsaci</name>
    <dbReference type="NCBI Taxonomy" id="166011"/>
    <lineage>
        <taxon>Eukaryota</taxon>
        <taxon>Metazoa</taxon>
        <taxon>Ecdysozoa</taxon>
        <taxon>Nematoda</taxon>
        <taxon>Chromadorea</taxon>
        <taxon>Rhabditida</taxon>
        <taxon>Tylenchina</taxon>
        <taxon>Tylenchomorpha</taxon>
        <taxon>Sphaerularioidea</taxon>
        <taxon>Anguinidae</taxon>
        <taxon>Anguininae</taxon>
        <taxon>Ditylenchus</taxon>
    </lineage>
</organism>
<accession>A0A915DGJ7</accession>
<dbReference type="GO" id="GO:0000209">
    <property type="term" value="P:protein polyubiquitination"/>
    <property type="evidence" value="ECO:0007669"/>
    <property type="project" value="TreeGrafter"/>
</dbReference>
<dbReference type="SMART" id="SM00320">
    <property type="entry name" value="WD40"/>
    <property type="match status" value="5"/>
</dbReference>
<dbReference type="GO" id="GO:0043161">
    <property type="term" value="P:proteasome-mediated ubiquitin-dependent protein catabolic process"/>
    <property type="evidence" value="ECO:0007669"/>
    <property type="project" value="TreeGrafter"/>
</dbReference>
<dbReference type="Pfam" id="PF00400">
    <property type="entry name" value="WD40"/>
    <property type="match status" value="3"/>
</dbReference>
<feature type="repeat" description="WD" evidence="3">
    <location>
        <begin position="115"/>
        <end position="157"/>
    </location>
</feature>
<keyword evidence="2" id="KW-0677">Repeat</keyword>
<keyword evidence="1 3" id="KW-0853">WD repeat</keyword>
<evidence type="ECO:0000313" key="5">
    <source>
        <dbReference type="Proteomes" id="UP000887574"/>
    </source>
</evidence>
<dbReference type="WBParaSite" id="jg19027">
    <property type="protein sequence ID" value="jg19027"/>
    <property type="gene ID" value="jg19027"/>
</dbReference>
<name>A0A915DGJ7_9BILA</name>
<feature type="repeat" description="WD" evidence="3">
    <location>
        <begin position="261"/>
        <end position="302"/>
    </location>
</feature>
<evidence type="ECO:0000256" key="1">
    <source>
        <dbReference type="ARBA" id="ARBA00022574"/>
    </source>
</evidence>
<dbReference type="Gene3D" id="2.130.10.10">
    <property type="entry name" value="YVTN repeat-like/Quinoprotein amine dehydrogenase"/>
    <property type="match status" value="1"/>
</dbReference>
<dbReference type="InterPro" id="IPR042238">
    <property type="entry name" value="Rad28/ERCC8/Ckn1/ATCSA-1"/>
</dbReference>
<dbReference type="PANTHER" id="PTHR46202:SF1">
    <property type="entry name" value="DNA EXCISION REPAIR PROTEIN ERCC-8"/>
    <property type="match status" value="1"/>
</dbReference>
<dbReference type="GO" id="GO:0006283">
    <property type="term" value="P:transcription-coupled nucleotide-excision repair"/>
    <property type="evidence" value="ECO:0007669"/>
    <property type="project" value="InterPro"/>
</dbReference>
<dbReference type="PROSITE" id="PS00678">
    <property type="entry name" value="WD_REPEATS_1"/>
    <property type="match status" value="1"/>
</dbReference>
<dbReference type="InterPro" id="IPR019775">
    <property type="entry name" value="WD40_repeat_CS"/>
</dbReference>
<dbReference type="PROSITE" id="PS50082">
    <property type="entry name" value="WD_REPEATS_2"/>
    <property type="match status" value="3"/>
</dbReference>
<evidence type="ECO:0000256" key="4">
    <source>
        <dbReference type="SAM" id="MobiDB-lite"/>
    </source>
</evidence>
<feature type="region of interest" description="Disordered" evidence="4">
    <location>
        <begin position="397"/>
        <end position="417"/>
    </location>
</feature>
<dbReference type="InterPro" id="IPR015943">
    <property type="entry name" value="WD40/YVTN_repeat-like_dom_sf"/>
</dbReference>
<dbReference type="PANTHER" id="PTHR46202">
    <property type="entry name" value="DNA EXCISION REPAIR PROTEIN ERCC-8"/>
    <property type="match status" value="1"/>
</dbReference>
<evidence type="ECO:0000256" key="2">
    <source>
        <dbReference type="ARBA" id="ARBA00022737"/>
    </source>
</evidence>
<protein>
    <submittedName>
        <fullName evidence="6">WD_REPEATS_REGION domain-containing protein</fullName>
    </submittedName>
</protein>
<dbReference type="GO" id="GO:0000109">
    <property type="term" value="C:nucleotide-excision repair complex"/>
    <property type="evidence" value="ECO:0007669"/>
    <property type="project" value="TreeGrafter"/>
</dbReference>
<evidence type="ECO:0000313" key="6">
    <source>
        <dbReference type="WBParaSite" id="jg19027"/>
    </source>
</evidence>
<dbReference type="InterPro" id="IPR001680">
    <property type="entry name" value="WD40_rpt"/>
</dbReference>
<dbReference type="SUPFAM" id="SSF50978">
    <property type="entry name" value="WD40 repeat-like"/>
    <property type="match status" value="1"/>
</dbReference>
<sequence length="417" mass="46830">MTTSISSCVPLLILNREIGVAPGRRKRGFIDLHRCIIDQRISTIGPSQLKGIPFSSQNAAGITAMAFDDIEQRFLLCGSARGNVTIVDFESHRNAIISPGLSRQQQRVIPVSNAKDNHKFLITCCQFYPVDSEVFATSSQDKTFKLWDSNSMTVVDKFAFETPITQFHWAVGNSADSSMVAVSIASSNVHLLDPRIGSACHQVRCKGAVSAVSWQRSSNFVLMTGDFAGRIFLWDIRSGRSELAELVMKPTYEGRCSLKKNGAHSNQVTCIKDTNDGQFTLTMSLDKTIQMWDTRTLEYVKTVKISDQSQSTAQTKKPVPFDFCDDGNILWTFIPDGNNVAIKKIDRSRRISCTNEHLLQGHFQSVTAIAYRRNRQELITSANDRLALIWTPKMDEERPEYEQKAVDLHKDQYSDED</sequence>
<dbReference type="AlphaFoldDB" id="A0A915DGJ7"/>
<evidence type="ECO:0000256" key="3">
    <source>
        <dbReference type="PROSITE-ProRule" id="PRU00221"/>
    </source>
</evidence>
<dbReference type="PROSITE" id="PS50294">
    <property type="entry name" value="WD_REPEATS_REGION"/>
    <property type="match status" value="2"/>
</dbReference>
<dbReference type="Proteomes" id="UP000887574">
    <property type="component" value="Unplaced"/>
</dbReference>
<keyword evidence="5" id="KW-1185">Reference proteome</keyword>
<dbReference type="GO" id="GO:0031464">
    <property type="term" value="C:Cul4A-RING E3 ubiquitin ligase complex"/>
    <property type="evidence" value="ECO:0007669"/>
    <property type="project" value="TreeGrafter"/>
</dbReference>
<dbReference type="InterPro" id="IPR036322">
    <property type="entry name" value="WD40_repeat_dom_sf"/>
</dbReference>